<dbReference type="KEGG" id="cca:CCA_00793"/>
<name>Q821Z2_CHLCV</name>
<protein>
    <submittedName>
        <fullName evidence="3">Uncharacterized protein</fullName>
    </submittedName>
</protein>
<evidence type="ECO:0000256" key="2">
    <source>
        <dbReference type="SAM" id="Phobius"/>
    </source>
</evidence>
<feature type="transmembrane region" description="Helical" evidence="2">
    <location>
        <begin position="32"/>
        <end position="54"/>
    </location>
</feature>
<sequence>MRVLHAMNSVSSLVNPESTTNKFPMHRFKKCLLSHTAAVAVGIVLILASVAALIAYASSLPILCSILLFTSALIGVALISLGVKYVRTYLSKIDFVDSHERAGYGAMIWKSLLEIQDLQDRVNEQAGDIEKVEQLQEYVKTLHSHITALEQFKEWKDNQQKEMVCAHFEDSRAYERELKKVARKLYEANKKIEQQRLQIPEELKVARERVQILEWVQLRLSRDLQYAANMIQFLQEEAEKVPPKPRSRSASI</sequence>
<keyword evidence="2" id="KW-0812">Transmembrane</keyword>
<feature type="coiled-coil region" evidence="1">
    <location>
        <begin position="171"/>
        <end position="198"/>
    </location>
</feature>
<organism evidence="3 4">
    <name type="scientific">Chlamydia caviae (strain ATCC VR-813 / DSM 19441 / 03DC25 / GPIC)</name>
    <name type="common">Chlamydophila caviae</name>
    <dbReference type="NCBI Taxonomy" id="227941"/>
    <lineage>
        <taxon>Bacteria</taxon>
        <taxon>Pseudomonadati</taxon>
        <taxon>Chlamydiota</taxon>
        <taxon>Chlamydiia</taxon>
        <taxon>Chlamydiales</taxon>
        <taxon>Chlamydiaceae</taxon>
        <taxon>Chlamydia/Chlamydophila group</taxon>
        <taxon>Chlamydia</taxon>
    </lineage>
</organism>
<evidence type="ECO:0000313" key="3">
    <source>
        <dbReference type="EMBL" id="AAP05534.1"/>
    </source>
</evidence>
<evidence type="ECO:0000256" key="1">
    <source>
        <dbReference type="SAM" id="Coils"/>
    </source>
</evidence>
<dbReference type="TCDB" id="9.B.159.11.1">
    <property type="family name" value="the inclusion membrane protein (inca) family"/>
</dbReference>
<keyword evidence="2" id="KW-0472">Membrane</keyword>
<dbReference type="HOGENOM" id="CLU_1101359_0_0_0"/>
<proteinExistence type="predicted"/>
<dbReference type="EMBL" id="AE015925">
    <property type="protein sequence ID" value="AAP05534.1"/>
    <property type="molecule type" value="Genomic_DNA"/>
</dbReference>
<dbReference type="AlphaFoldDB" id="Q821Z2"/>
<keyword evidence="1" id="KW-0175">Coiled coil</keyword>
<evidence type="ECO:0000313" key="4">
    <source>
        <dbReference type="Proteomes" id="UP000002193"/>
    </source>
</evidence>
<keyword evidence="4" id="KW-1185">Reference proteome</keyword>
<dbReference type="STRING" id="227941.CCA_00793"/>
<accession>Q821Z2</accession>
<keyword evidence="2" id="KW-1133">Transmembrane helix</keyword>
<reference evidence="3 4" key="1">
    <citation type="journal article" date="2003" name="Nucleic Acids Res.">
        <title>Genome sequence of Chlamydophila caviae (Chlamydia psittaci GPIC): examining the role of niche-specific genes in the evolution of the Chlamydiaceae.</title>
        <authorList>
            <person name="Read T.D."/>
            <person name="Myers G.S.A."/>
            <person name="Brunham R.C."/>
            <person name="Nelson W.C."/>
            <person name="Paulsen I.T."/>
            <person name="Heidelberg J.F."/>
            <person name="Holtzapple E.K."/>
            <person name="Khouri H.M."/>
            <person name="Federova N.B."/>
            <person name="Carty H.A."/>
            <person name="Umayam L.A."/>
            <person name="Haft D.H."/>
            <person name="Peterson J.D."/>
            <person name="Beanan M.J."/>
            <person name="White O."/>
            <person name="Salzberg S.L."/>
            <person name="Hsia R.-C."/>
            <person name="McClarty G."/>
            <person name="Rank R.G."/>
            <person name="Bavoil P.M."/>
            <person name="Fraser C.M."/>
        </authorList>
    </citation>
    <scope>NUCLEOTIDE SEQUENCE [LARGE SCALE GENOMIC DNA]</scope>
    <source>
        <strain evidence="4">ATCC VR-813 / DSM 19441 / 03DC25 / GPIC</strain>
    </source>
</reference>
<feature type="transmembrane region" description="Helical" evidence="2">
    <location>
        <begin position="60"/>
        <end position="83"/>
    </location>
</feature>
<dbReference type="Proteomes" id="UP000002193">
    <property type="component" value="Chromosome"/>
</dbReference>
<gene>
    <name evidence="3" type="ordered locus">CCA_00793</name>
</gene>